<evidence type="ECO:0000313" key="1">
    <source>
        <dbReference type="EMBL" id="KXA64102.1"/>
    </source>
</evidence>
<dbReference type="AlphaFoldDB" id="A0A133S4M8"/>
<name>A0A133S4M8_9FIRM</name>
<protein>
    <submittedName>
        <fullName evidence="1">Uncharacterized protein</fullName>
    </submittedName>
</protein>
<gene>
    <name evidence="1" type="ORF">HMPREF3233_01064</name>
</gene>
<evidence type="ECO:0000313" key="2">
    <source>
        <dbReference type="Proteomes" id="UP000070226"/>
    </source>
</evidence>
<dbReference type="GeneID" id="57775021"/>
<dbReference type="PATRIC" id="fig|39777.7.peg.1033"/>
<sequence>MMELQKRIDILDLWDEMPYSLDIKDFGNTVILLSESCEIRFINCIEVNIKSDLLIKNESMKFHEYRNHEYDIQDISVEPCVVKTDGTMTHNKKRVSPVLNGVKAKIVMPVMCIDLIAVDFIISTKADEENLIQSKFSYIDLE</sequence>
<dbReference type="EMBL" id="LRQT01000034">
    <property type="protein sequence ID" value="KXA64102.1"/>
    <property type="molecule type" value="Genomic_DNA"/>
</dbReference>
<organism evidence="1">
    <name type="scientific">Veillonella atypica</name>
    <dbReference type="NCBI Taxonomy" id="39777"/>
    <lineage>
        <taxon>Bacteria</taxon>
        <taxon>Bacillati</taxon>
        <taxon>Bacillota</taxon>
        <taxon>Negativicutes</taxon>
        <taxon>Veillonellales</taxon>
        <taxon>Veillonellaceae</taxon>
        <taxon>Veillonella</taxon>
    </lineage>
</organism>
<comment type="caution">
    <text evidence="1">The sequence shown here is derived from an EMBL/GenBank/DDBJ whole genome shotgun (WGS) entry which is preliminary data.</text>
</comment>
<proteinExistence type="predicted"/>
<dbReference type="RefSeq" id="WP_038124868.1">
    <property type="nucleotide sequence ID" value="NZ_CABKSO010000001.1"/>
</dbReference>
<dbReference type="Proteomes" id="UP000070226">
    <property type="component" value="Unassembled WGS sequence"/>
</dbReference>
<reference evidence="1 2" key="1">
    <citation type="submission" date="2016-01" db="EMBL/GenBank/DDBJ databases">
        <authorList>
            <person name="Oliw E.H."/>
        </authorList>
    </citation>
    <scope>NUCLEOTIDE SEQUENCE [LARGE SCALE GENOMIC DNA]</scope>
    <source>
        <strain evidence="1 2">CMW7756B</strain>
    </source>
</reference>
<accession>A0A133S4M8</accession>